<accession>A0A3M6T9B9</accession>
<protein>
    <submittedName>
        <fullName evidence="1">Uncharacterized protein</fullName>
    </submittedName>
</protein>
<evidence type="ECO:0000313" key="2">
    <source>
        <dbReference type="Proteomes" id="UP000275408"/>
    </source>
</evidence>
<sequence>MNPMLDKQGGIIRTRKKIVELASETYIWPFQNKLLNNILLTNTKLFKIGRSVPLAQFTMNTYSNEHLFYDCSYVCVFRKRFCNWWSNILSENLSLSVKDAIVVNYVYGIVEETNQSQSSICFYTN</sequence>
<reference evidence="1 2" key="1">
    <citation type="journal article" date="2018" name="Sci. Rep.">
        <title>Comparative analysis of the Pocillopora damicornis genome highlights role of immune system in coral evolution.</title>
        <authorList>
            <person name="Cunning R."/>
            <person name="Bay R.A."/>
            <person name="Gillette P."/>
            <person name="Baker A.C."/>
            <person name="Traylor-Knowles N."/>
        </authorList>
    </citation>
    <scope>NUCLEOTIDE SEQUENCE [LARGE SCALE GENOMIC DNA]</scope>
    <source>
        <strain evidence="1">RSMAS</strain>
        <tissue evidence="1">Whole animal</tissue>
    </source>
</reference>
<proteinExistence type="predicted"/>
<organism evidence="1 2">
    <name type="scientific">Pocillopora damicornis</name>
    <name type="common">Cauliflower coral</name>
    <name type="synonym">Millepora damicornis</name>
    <dbReference type="NCBI Taxonomy" id="46731"/>
    <lineage>
        <taxon>Eukaryota</taxon>
        <taxon>Metazoa</taxon>
        <taxon>Cnidaria</taxon>
        <taxon>Anthozoa</taxon>
        <taxon>Hexacorallia</taxon>
        <taxon>Scleractinia</taxon>
        <taxon>Astrocoeniina</taxon>
        <taxon>Pocilloporidae</taxon>
        <taxon>Pocillopora</taxon>
    </lineage>
</organism>
<evidence type="ECO:0000313" key="1">
    <source>
        <dbReference type="EMBL" id="RMX37987.1"/>
    </source>
</evidence>
<dbReference type="AlphaFoldDB" id="A0A3M6T9B9"/>
<name>A0A3M6T9B9_POCDA</name>
<keyword evidence="2" id="KW-1185">Reference proteome</keyword>
<dbReference type="EMBL" id="RCHS01004063">
    <property type="protein sequence ID" value="RMX37987.1"/>
    <property type="molecule type" value="Genomic_DNA"/>
</dbReference>
<gene>
    <name evidence="1" type="ORF">pdam_00009019</name>
</gene>
<dbReference type="Proteomes" id="UP000275408">
    <property type="component" value="Unassembled WGS sequence"/>
</dbReference>
<comment type="caution">
    <text evidence="1">The sequence shown here is derived from an EMBL/GenBank/DDBJ whole genome shotgun (WGS) entry which is preliminary data.</text>
</comment>